<feature type="compositionally biased region" description="Gly residues" evidence="1">
    <location>
        <begin position="172"/>
        <end position="189"/>
    </location>
</feature>
<feature type="region of interest" description="Disordered" evidence="1">
    <location>
        <begin position="168"/>
        <end position="202"/>
    </location>
</feature>
<gene>
    <name evidence="2" type="ORF">FSB_LOCUS37411</name>
</gene>
<proteinExistence type="predicted"/>
<sequence>MRSGLHGGLRGGFRGGSGLRGGLLGGLRSGSGLLGGLRGGRKRIWALPISLSPDCVTGLRGGLELERALAPRTGVAHMIVMICGGLWWDCDQEGLALQACKSRTRADLVLQVEDNGRIKSKTDIREEGDDWRRGTLKRKQMRQRHGEGEGEGAVEGVVEGREFGRQFERRGGGGGGGPCGGAYRGGLRGGFSNREDDGKRPLRRVFECRSGIGRG</sequence>
<dbReference type="AlphaFoldDB" id="A0A2N9HD44"/>
<evidence type="ECO:0000256" key="1">
    <source>
        <dbReference type="SAM" id="MobiDB-lite"/>
    </source>
</evidence>
<protein>
    <submittedName>
        <fullName evidence="2">Uncharacterized protein</fullName>
    </submittedName>
</protein>
<name>A0A2N9HD44_FAGSY</name>
<feature type="compositionally biased region" description="Basic and acidic residues" evidence="1">
    <location>
        <begin position="193"/>
        <end position="202"/>
    </location>
</feature>
<evidence type="ECO:0000313" key="2">
    <source>
        <dbReference type="EMBL" id="SPD09529.1"/>
    </source>
</evidence>
<reference evidence="2" key="1">
    <citation type="submission" date="2018-02" db="EMBL/GenBank/DDBJ databases">
        <authorList>
            <person name="Cohen D.B."/>
            <person name="Kent A.D."/>
        </authorList>
    </citation>
    <scope>NUCLEOTIDE SEQUENCE</scope>
</reference>
<accession>A0A2N9HD44</accession>
<dbReference type="EMBL" id="OIVN01003212">
    <property type="protein sequence ID" value="SPD09529.1"/>
    <property type="molecule type" value="Genomic_DNA"/>
</dbReference>
<organism evidence="2">
    <name type="scientific">Fagus sylvatica</name>
    <name type="common">Beechnut</name>
    <dbReference type="NCBI Taxonomy" id="28930"/>
    <lineage>
        <taxon>Eukaryota</taxon>
        <taxon>Viridiplantae</taxon>
        <taxon>Streptophyta</taxon>
        <taxon>Embryophyta</taxon>
        <taxon>Tracheophyta</taxon>
        <taxon>Spermatophyta</taxon>
        <taxon>Magnoliopsida</taxon>
        <taxon>eudicotyledons</taxon>
        <taxon>Gunneridae</taxon>
        <taxon>Pentapetalae</taxon>
        <taxon>rosids</taxon>
        <taxon>fabids</taxon>
        <taxon>Fagales</taxon>
        <taxon>Fagaceae</taxon>
        <taxon>Fagus</taxon>
    </lineage>
</organism>